<dbReference type="Gene3D" id="3.40.190.10">
    <property type="entry name" value="Periplasmic binding protein-like II"/>
    <property type="match status" value="1"/>
</dbReference>
<dbReference type="PIRSF" id="PIRSF017082">
    <property type="entry name" value="YflP"/>
    <property type="match status" value="1"/>
</dbReference>
<dbReference type="Proteomes" id="UP001060895">
    <property type="component" value="Unassembled WGS sequence"/>
</dbReference>
<evidence type="ECO:0000313" key="3">
    <source>
        <dbReference type="EMBL" id="GBQ20121.1"/>
    </source>
</evidence>
<name>A0ABQ0P312_9PROT</name>
<dbReference type="PANTHER" id="PTHR42928">
    <property type="entry name" value="TRICARBOXYLATE-BINDING PROTEIN"/>
    <property type="match status" value="1"/>
</dbReference>
<evidence type="ECO:0000256" key="1">
    <source>
        <dbReference type="ARBA" id="ARBA00006987"/>
    </source>
</evidence>
<dbReference type="Pfam" id="PF03401">
    <property type="entry name" value="TctC"/>
    <property type="match status" value="1"/>
</dbReference>
<evidence type="ECO:0000313" key="4">
    <source>
        <dbReference type="Proteomes" id="UP001060895"/>
    </source>
</evidence>
<dbReference type="RefSeq" id="WP_220795169.1">
    <property type="nucleotide sequence ID" value="NZ_BAQP01000015.1"/>
</dbReference>
<dbReference type="EMBL" id="BAQP01000015">
    <property type="protein sequence ID" value="GBQ20121.1"/>
    <property type="molecule type" value="Genomic_DNA"/>
</dbReference>
<protein>
    <submittedName>
        <fullName evidence="3">Extra-cytoplasmic solute receptor</fullName>
    </submittedName>
</protein>
<comment type="similarity">
    <text evidence="1">Belongs to the UPF0065 (bug) family.</text>
</comment>
<gene>
    <name evidence="3" type="ORF">AA12717_0472</name>
</gene>
<dbReference type="Gene3D" id="3.40.190.150">
    <property type="entry name" value="Bordetella uptake gene, domain 1"/>
    <property type="match status" value="1"/>
</dbReference>
<dbReference type="SUPFAM" id="SSF53850">
    <property type="entry name" value="Periplasmic binding protein-like II"/>
    <property type="match status" value="1"/>
</dbReference>
<keyword evidence="2" id="KW-0732">Signal</keyword>
<comment type="caution">
    <text evidence="3">The sequence shown here is derived from an EMBL/GenBank/DDBJ whole genome shotgun (WGS) entry which is preliminary data.</text>
</comment>
<organism evidence="3 4">
    <name type="scientific">Gluconacetobacter sacchari DSM 12717</name>
    <dbReference type="NCBI Taxonomy" id="1307940"/>
    <lineage>
        <taxon>Bacteria</taxon>
        <taxon>Pseudomonadati</taxon>
        <taxon>Pseudomonadota</taxon>
        <taxon>Alphaproteobacteria</taxon>
        <taxon>Acetobacterales</taxon>
        <taxon>Acetobacteraceae</taxon>
        <taxon>Gluconacetobacter</taxon>
    </lineage>
</organism>
<keyword evidence="3" id="KW-0675">Receptor</keyword>
<evidence type="ECO:0000256" key="2">
    <source>
        <dbReference type="SAM" id="SignalP"/>
    </source>
</evidence>
<reference evidence="3" key="1">
    <citation type="submission" date="2013-04" db="EMBL/GenBank/DDBJ databases">
        <title>The genome sequencing project of 58 acetic acid bacteria.</title>
        <authorList>
            <person name="Okamoto-Kainuma A."/>
            <person name="Ishikawa M."/>
            <person name="Umino S."/>
            <person name="Koizumi Y."/>
            <person name="Shiwa Y."/>
            <person name="Yoshikawa H."/>
            <person name="Matsutani M."/>
            <person name="Matsushita K."/>
        </authorList>
    </citation>
    <scope>NUCLEOTIDE SEQUENCE</scope>
    <source>
        <strain evidence="3">DSM 12717</strain>
    </source>
</reference>
<accession>A0ABQ0P312</accession>
<dbReference type="InterPro" id="IPR042100">
    <property type="entry name" value="Bug_dom1"/>
</dbReference>
<sequence length="332" mass="35186">MTRHPILMRRRCLFLASATMATGMLRAAGVLAADFPQQPITIIVPFPPGGSTDLLARRIGEKLSSSLSASVIVQNRGGAGGIIGSNYVAHARPDGYTLLFGVTGTNAISASLYTSLPFDPRHDFIPISVIVSAPLILVVNAHEPIQNLEDYIDSSRKNQNSMTFGSPGNGTSMHLTGAMFAQAADLRLVHVPFHGSAPAMQALLSGQIQSLFGDIAVMAPQIRAGTLRALAVTSQKRHPAYPDVPTIAESGFPGFESLSWQGIFAPAATPAPVVDMLNQQIVAAVKAPDLSQFFALRGMTVEGRSVTDSTAFVNTEITKWSDVVKKTGIHIG</sequence>
<proteinExistence type="inferred from homology"/>
<keyword evidence="4" id="KW-1185">Reference proteome</keyword>
<dbReference type="CDD" id="cd13578">
    <property type="entry name" value="PBP2_Bug27"/>
    <property type="match status" value="1"/>
</dbReference>
<feature type="signal peptide" evidence="2">
    <location>
        <begin position="1"/>
        <end position="32"/>
    </location>
</feature>
<feature type="chain" id="PRO_5046218829" evidence="2">
    <location>
        <begin position="33"/>
        <end position="332"/>
    </location>
</feature>
<dbReference type="PANTHER" id="PTHR42928:SF5">
    <property type="entry name" value="BLR1237 PROTEIN"/>
    <property type="match status" value="1"/>
</dbReference>
<dbReference type="InterPro" id="IPR005064">
    <property type="entry name" value="BUG"/>
</dbReference>